<gene>
    <name evidence="2" type="primary">LOC111089085</name>
</gene>
<organism evidence="1 2">
    <name type="scientific">Limulus polyphemus</name>
    <name type="common">Atlantic horseshoe crab</name>
    <dbReference type="NCBI Taxonomy" id="6850"/>
    <lineage>
        <taxon>Eukaryota</taxon>
        <taxon>Metazoa</taxon>
        <taxon>Ecdysozoa</taxon>
        <taxon>Arthropoda</taxon>
        <taxon>Chelicerata</taxon>
        <taxon>Merostomata</taxon>
        <taxon>Xiphosura</taxon>
        <taxon>Limulidae</taxon>
        <taxon>Limulus</taxon>
    </lineage>
</organism>
<evidence type="ECO:0000313" key="1">
    <source>
        <dbReference type="Proteomes" id="UP000694941"/>
    </source>
</evidence>
<keyword evidence="1" id="KW-1185">Reference proteome</keyword>
<evidence type="ECO:0000313" key="2">
    <source>
        <dbReference type="RefSeq" id="XP_022256573.1"/>
    </source>
</evidence>
<sequence>MDICNVCGGKNECIGCDGIPFSGLKPDECGQCLSETNEKRNNCTRFIFHNDLRIYLLTKWNSNSFCYHFQSVQTLNKGVSTKCQVRDEVSNSVEMSYFIENTPIRYIIYYFNYKFSSKVFRGCPSFPSEMYFWPSSNGTIKCHVFNRSPPYEELLSVERSFTFIQVDFSKNYVAKITPTAVYTNKSIELIAEVKNISSTSFKCVYVSSSSDFFISSENSALTELSSVRCHLPQIPICQDYKLILVDESWTDDDVPPSSIIEAMWQNTVQAFRVKAPAPNVLKALVSDDLREIQIHFKVNIVVTKHCSALFTPESLKQLGFTDFSCWNSVNALFLYLQSTVKLSLNMTLTFAHHNGIRTFCSQDSFSDEVEGLIHVNFPERMIKPKFFLHGPQHVCTGVVRLRISQIIGGGAFGLKYSWSVTSKPAMNLSAIHDFLHHKTNFVEIPVEMLQPGVRYVISVFGENILGVTSDTYYHTVVRKDFQQLAVSVAGLVEVDPVQNNIYIAEVDPCHEHIFPISFYWHVNSSDFFLPSNRGPVLRIPKYTMKRNKFYELAVTVIPVTLCPKDAARASHKCCVMVTVVA</sequence>
<dbReference type="GeneID" id="111089085"/>
<accession>A0ABM1TL17</accession>
<dbReference type="RefSeq" id="XP_022256573.1">
    <property type="nucleotide sequence ID" value="XM_022400865.1"/>
</dbReference>
<dbReference type="Proteomes" id="UP000694941">
    <property type="component" value="Unplaced"/>
</dbReference>
<reference evidence="2" key="1">
    <citation type="submission" date="2025-08" db="UniProtKB">
        <authorList>
            <consortium name="RefSeq"/>
        </authorList>
    </citation>
    <scope>IDENTIFICATION</scope>
    <source>
        <tissue evidence="2">Muscle</tissue>
    </source>
</reference>
<protein>
    <submittedName>
        <fullName evidence="2">Uncharacterized protein LOC111089085</fullName>
    </submittedName>
</protein>
<proteinExistence type="predicted"/>
<name>A0ABM1TL17_LIMPO</name>